<evidence type="ECO:0000313" key="3">
    <source>
        <dbReference type="Proteomes" id="UP000228952"/>
    </source>
</evidence>
<name>A0A2M7W2Y7_9BACT</name>
<reference evidence="3" key="1">
    <citation type="submission" date="2017-09" db="EMBL/GenBank/DDBJ databases">
        <title>Depth-based differentiation of microbial function through sediment-hosted aquifers and enrichment of novel symbionts in the deep terrestrial subsurface.</title>
        <authorList>
            <person name="Probst A.J."/>
            <person name="Ladd B."/>
            <person name="Jarett J.K."/>
            <person name="Geller-Mcgrath D.E."/>
            <person name="Sieber C.M.K."/>
            <person name="Emerson J.B."/>
            <person name="Anantharaman K."/>
            <person name="Thomas B.C."/>
            <person name="Malmstrom R."/>
            <person name="Stieglmeier M."/>
            <person name="Klingl A."/>
            <person name="Woyke T."/>
            <person name="Ryan C.M."/>
            <person name="Banfield J.F."/>
        </authorList>
    </citation>
    <scope>NUCLEOTIDE SEQUENCE [LARGE SCALE GENOMIC DNA]</scope>
</reference>
<sequence length="166" mass="19101">MVVTIIQRKLSQEEITKVLVDIKQFPDLAYIKPTLLTSFSEIYVAEVEGEFAGFCAVETYKGIRKLGPIAVCTRFQKYGVGMALMMKVLEESKGKRTYFGTSNQKIREYGLSVGAVEYRNVWKLPADIKQASVNLILGYLSAKYLYEMLRKFLKYGRRRYTFFVLS</sequence>
<evidence type="ECO:0000259" key="1">
    <source>
        <dbReference type="PROSITE" id="PS51186"/>
    </source>
</evidence>
<dbReference type="AlphaFoldDB" id="A0A2M7W2Y7"/>
<feature type="domain" description="N-acetyltransferase" evidence="1">
    <location>
        <begin position="1"/>
        <end position="160"/>
    </location>
</feature>
<accession>A0A2M7W2Y7</accession>
<dbReference type="Gene3D" id="3.40.630.30">
    <property type="match status" value="1"/>
</dbReference>
<dbReference type="GO" id="GO:0016747">
    <property type="term" value="F:acyltransferase activity, transferring groups other than amino-acyl groups"/>
    <property type="evidence" value="ECO:0007669"/>
    <property type="project" value="InterPro"/>
</dbReference>
<dbReference type="InterPro" id="IPR016181">
    <property type="entry name" value="Acyl_CoA_acyltransferase"/>
</dbReference>
<dbReference type="SUPFAM" id="SSF55729">
    <property type="entry name" value="Acyl-CoA N-acyltransferases (Nat)"/>
    <property type="match status" value="1"/>
</dbReference>
<dbReference type="Proteomes" id="UP000228952">
    <property type="component" value="Unassembled WGS sequence"/>
</dbReference>
<evidence type="ECO:0000313" key="2">
    <source>
        <dbReference type="EMBL" id="PJA15453.1"/>
    </source>
</evidence>
<organism evidence="2 3">
    <name type="scientific">Candidatus Dojkabacteria bacterium CG_4_10_14_0_2_um_filter_Dojkabacteria_WS6_41_15</name>
    <dbReference type="NCBI Taxonomy" id="2014249"/>
    <lineage>
        <taxon>Bacteria</taxon>
        <taxon>Candidatus Dojkabacteria</taxon>
    </lineage>
</organism>
<dbReference type="Pfam" id="PF00583">
    <property type="entry name" value="Acetyltransf_1"/>
    <property type="match status" value="1"/>
</dbReference>
<dbReference type="CDD" id="cd04301">
    <property type="entry name" value="NAT_SF"/>
    <property type="match status" value="1"/>
</dbReference>
<gene>
    <name evidence="2" type="ORF">COX64_00670</name>
</gene>
<proteinExistence type="predicted"/>
<dbReference type="EMBL" id="PFQB01000016">
    <property type="protein sequence ID" value="PJA15453.1"/>
    <property type="molecule type" value="Genomic_DNA"/>
</dbReference>
<protein>
    <recommendedName>
        <fullName evidence="1">N-acetyltransferase domain-containing protein</fullName>
    </recommendedName>
</protein>
<dbReference type="PROSITE" id="PS51186">
    <property type="entry name" value="GNAT"/>
    <property type="match status" value="1"/>
</dbReference>
<dbReference type="InterPro" id="IPR000182">
    <property type="entry name" value="GNAT_dom"/>
</dbReference>
<comment type="caution">
    <text evidence="2">The sequence shown here is derived from an EMBL/GenBank/DDBJ whole genome shotgun (WGS) entry which is preliminary data.</text>
</comment>